<keyword evidence="2" id="KW-1185">Reference proteome</keyword>
<dbReference type="AlphaFoldDB" id="A0A2S1R208"/>
<gene>
    <name evidence="1" type="ORF">HYN59_16300</name>
</gene>
<accession>A0A2S1R208</accession>
<proteinExistence type="predicted"/>
<protein>
    <submittedName>
        <fullName evidence="1">Uncharacterized protein</fullName>
    </submittedName>
</protein>
<sequence length="145" mass="17078">MFKMNIMKDGKLYYLWLYLPDKIKLPPYSRTKKRREEIYNKVIDSLQAGEAKLYQAGLDNPDEKVQKSNEEVSKLHLFTSVVLKYYTTMKIDFSLPDNSLIDLFARLMKGSEDVIIIGDNTRMLIDTDKYRRVTLEGRKKWLTAD</sequence>
<evidence type="ECO:0000313" key="2">
    <source>
        <dbReference type="Proteomes" id="UP000244929"/>
    </source>
</evidence>
<dbReference type="Proteomes" id="UP000244929">
    <property type="component" value="Chromosome"/>
</dbReference>
<organism evidence="1 2">
    <name type="scientific">Flavobacterium album</name>
    <dbReference type="NCBI Taxonomy" id="2175091"/>
    <lineage>
        <taxon>Bacteria</taxon>
        <taxon>Pseudomonadati</taxon>
        <taxon>Bacteroidota</taxon>
        <taxon>Flavobacteriia</taxon>
        <taxon>Flavobacteriales</taxon>
        <taxon>Flavobacteriaceae</taxon>
        <taxon>Flavobacterium</taxon>
    </lineage>
</organism>
<dbReference type="EMBL" id="CP029186">
    <property type="protein sequence ID" value="AWH86571.1"/>
    <property type="molecule type" value="Genomic_DNA"/>
</dbReference>
<name>A0A2S1R208_9FLAO</name>
<evidence type="ECO:0000313" key="1">
    <source>
        <dbReference type="EMBL" id="AWH86571.1"/>
    </source>
</evidence>
<dbReference type="KEGG" id="falb:HYN59_16300"/>
<reference evidence="1 2" key="1">
    <citation type="submission" date="2018-04" db="EMBL/GenBank/DDBJ databases">
        <title>Genome sequencing of Flavobacterium sp. HYN0059.</title>
        <authorList>
            <person name="Yi H."/>
            <person name="Baek C."/>
        </authorList>
    </citation>
    <scope>NUCLEOTIDE SEQUENCE [LARGE SCALE GENOMIC DNA]</scope>
    <source>
        <strain evidence="1 2">HYN0059</strain>
    </source>
</reference>